<keyword evidence="3" id="KW-1185">Reference proteome</keyword>
<dbReference type="Proteomes" id="UP001157938">
    <property type="component" value="Unassembled WGS sequence"/>
</dbReference>
<feature type="signal peptide" evidence="1">
    <location>
        <begin position="1"/>
        <end position="29"/>
    </location>
</feature>
<sequence>MKVTMSNAARISCALVFVTLAICSESIVADPKSTSGVALTTMHSPHSPAAINRHLRHTAAMETTEAFEERAPTLHFSELAPSFSSLKSITAAIYQKIQSWVWRMTRKSSDDVFKLLKLDTEETNLFGDLRFMRWATFVSSSYSEDPTAATEAMLKTLVNHYGEGAALAKILVAGKKTDSVKSVAGNLLWLQLSRWREGKETVGELFTLLELEKIGKKLFESPLFSLWVTIVELRYSENPKAAIEVILSTLAAHYGEDAALADALIVGINNPNMTKFAVNLLRIQLQRWCDTEKTVESVFTDLNLESIGEGLFESPQMIMWLGFVGSRYRVVDNEANKSAKKAIHMAPFEAALTTLRLHYDDDMLRKILAKGSKINDKEIKKIADKLDAMLTRKLTTGRS</sequence>
<proteinExistence type="predicted"/>
<evidence type="ECO:0000256" key="1">
    <source>
        <dbReference type="SAM" id="SignalP"/>
    </source>
</evidence>
<organism evidence="2 3">
    <name type="scientific">Peronospora farinosa</name>
    <dbReference type="NCBI Taxonomy" id="134698"/>
    <lineage>
        <taxon>Eukaryota</taxon>
        <taxon>Sar</taxon>
        <taxon>Stramenopiles</taxon>
        <taxon>Oomycota</taxon>
        <taxon>Peronosporomycetes</taxon>
        <taxon>Peronosporales</taxon>
        <taxon>Peronosporaceae</taxon>
        <taxon>Peronospora</taxon>
    </lineage>
</organism>
<dbReference type="EMBL" id="CAKLBC010001811">
    <property type="protein sequence ID" value="CAH0493707.1"/>
    <property type="molecule type" value="Genomic_DNA"/>
</dbReference>
<evidence type="ECO:0000313" key="3">
    <source>
        <dbReference type="Proteomes" id="UP001157938"/>
    </source>
</evidence>
<keyword evidence="1" id="KW-0732">Signal</keyword>
<accession>A0ABN8CI26</accession>
<evidence type="ECO:0000313" key="2">
    <source>
        <dbReference type="EMBL" id="CAH0493707.1"/>
    </source>
</evidence>
<comment type="caution">
    <text evidence="2">The sequence shown here is derived from an EMBL/GenBank/DDBJ whole genome shotgun (WGS) entry which is preliminary data.</text>
</comment>
<feature type="chain" id="PRO_5046454552" evidence="1">
    <location>
        <begin position="30"/>
        <end position="399"/>
    </location>
</feature>
<protein>
    <submittedName>
        <fullName evidence="2">Uncharacterized protein</fullName>
    </submittedName>
</protein>
<gene>
    <name evidence="2" type="ORF">PFR001_LOCUS8825</name>
</gene>
<reference evidence="2 3" key="1">
    <citation type="submission" date="2021-11" db="EMBL/GenBank/DDBJ databases">
        <authorList>
            <person name="Islam A."/>
            <person name="Islam S."/>
            <person name="Flora M.S."/>
            <person name="Rahman M."/>
            <person name="Ziaur R.M."/>
            <person name="Epstein J.H."/>
            <person name="Hassan M."/>
            <person name="Klassen M."/>
            <person name="Woodard K."/>
            <person name="Webb A."/>
            <person name="Webby R.J."/>
            <person name="El Zowalaty M.E."/>
        </authorList>
    </citation>
    <scope>NUCLEOTIDE SEQUENCE [LARGE SCALE GENOMIC DNA]</scope>
    <source>
        <strain evidence="2">Pf1</strain>
    </source>
</reference>
<name>A0ABN8CI26_9STRA</name>